<keyword evidence="9" id="KW-1185">Reference proteome</keyword>
<accession>A0A6N9YMG9</accession>
<dbReference type="PANTHER" id="PTHR43099:SF5">
    <property type="entry name" value="HLYC_CORC FAMILY TRANSPORTER"/>
    <property type="match status" value="1"/>
</dbReference>
<sequence length="342" mass="36310">MSPTTAMLLTGLLFVASAFFVAAEFALVGAARHRLEQAVADRKRGAQSALRGVKELSLMLAGAQLGITMVMIGLGMVSEPALHHVLEPPLSALGLPMAVADVVALIIALAIVTFLHVVVGEMAPKSWAIAHPERSAMLLAPPFRAYTWVVRWLLIALNWITNVLVRLVRVQPRDEIVTVRNREQIHQLVSESRRLGLIRADDHGLLTRALGAPGAAVGKVMVPLERVVGVDADAGPQEVLDVASAHRRTRLVVRDDDGAIIGAVHAREALAGRGLEGSWTAGEMARPIASVSVDADLATAADILRRNRAQLGVVADADSRVVGLVTMDDLVTNILVSGSAMA</sequence>
<dbReference type="EMBL" id="JAAGOB010000006">
    <property type="protein sequence ID" value="NED96137.1"/>
    <property type="molecule type" value="Genomic_DNA"/>
</dbReference>
<dbReference type="PROSITE" id="PS51846">
    <property type="entry name" value="CNNM"/>
    <property type="match status" value="1"/>
</dbReference>
<dbReference type="SUPFAM" id="SSF54631">
    <property type="entry name" value="CBS-domain pair"/>
    <property type="match status" value="1"/>
</dbReference>
<keyword evidence="4 5" id="KW-0472">Membrane</keyword>
<dbReference type="RefSeq" id="WP_163818925.1">
    <property type="nucleotide sequence ID" value="NZ_JAAGOB010000006.1"/>
</dbReference>
<evidence type="ECO:0000259" key="6">
    <source>
        <dbReference type="PROSITE" id="PS51371"/>
    </source>
</evidence>
<dbReference type="GO" id="GO:0005886">
    <property type="term" value="C:plasma membrane"/>
    <property type="evidence" value="ECO:0007669"/>
    <property type="project" value="UniProtKB-SubCell"/>
</dbReference>
<dbReference type="Proteomes" id="UP000469185">
    <property type="component" value="Unassembled WGS sequence"/>
</dbReference>
<dbReference type="Pfam" id="PF00571">
    <property type="entry name" value="CBS"/>
    <property type="match status" value="2"/>
</dbReference>
<comment type="subcellular location">
    <subcellularLocation>
        <location evidence="1">Cell membrane</location>
        <topology evidence="1">Multi-pass membrane protein</topology>
    </subcellularLocation>
</comment>
<dbReference type="PROSITE" id="PS51371">
    <property type="entry name" value="CBS"/>
    <property type="match status" value="1"/>
</dbReference>
<keyword evidence="2" id="KW-1003">Cell membrane</keyword>
<evidence type="ECO:0000313" key="8">
    <source>
        <dbReference type="EMBL" id="NED96137.1"/>
    </source>
</evidence>
<gene>
    <name evidence="8" type="ORF">G1H11_12540</name>
</gene>
<organism evidence="8 9">
    <name type="scientific">Phytoactinopolyspora alkaliphila</name>
    <dbReference type="NCBI Taxonomy" id="1783498"/>
    <lineage>
        <taxon>Bacteria</taxon>
        <taxon>Bacillati</taxon>
        <taxon>Actinomycetota</taxon>
        <taxon>Actinomycetes</taxon>
        <taxon>Jiangellales</taxon>
        <taxon>Jiangellaceae</taxon>
        <taxon>Phytoactinopolyspora</taxon>
    </lineage>
</organism>
<dbReference type="InterPro" id="IPR002550">
    <property type="entry name" value="CNNM"/>
</dbReference>
<feature type="domain" description="CBS" evidence="6">
    <location>
        <begin position="284"/>
        <end position="341"/>
    </location>
</feature>
<evidence type="ECO:0000256" key="2">
    <source>
        <dbReference type="ARBA" id="ARBA00022475"/>
    </source>
</evidence>
<dbReference type="Pfam" id="PF01595">
    <property type="entry name" value="CNNM"/>
    <property type="match status" value="1"/>
</dbReference>
<feature type="domain" description="CNNM transmembrane" evidence="7">
    <location>
        <begin position="1"/>
        <end position="202"/>
    </location>
</feature>
<keyword evidence="4 5" id="KW-1133">Transmembrane helix</keyword>
<name>A0A6N9YMG9_9ACTN</name>
<dbReference type="InterPro" id="IPR051676">
    <property type="entry name" value="UPF0053_domain"/>
</dbReference>
<keyword evidence="3" id="KW-0129">CBS domain</keyword>
<evidence type="ECO:0000259" key="7">
    <source>
        <dbReference type="PROSITE" id="PS51846"/>
    </source>
</evidence>
<dbReference type="PANTHER" id="PTHR43099">
    <property type="entry name" value="UPF0053 PROTEIN YRKA"/>
    <property type="match status" value="1"/>
</dbReference>
<evidence type="ECO:0000256" key="5">
    <source>
        <dbReference type="SAM" id="Phobius"/>
    </source>
</evidence>
<evidence type="ECO:0000313" key="9">
    <source>
        <dbReference type="Proteomes" id="UP000469185"/>
    </source>
</evidence>
<dbReference type="Gene3D" id="3.10.580.10">
    <property type="entry name" value="CBS-domain"/>
    <property type="match status" value="1"/>
</dbReference>
<reference evidence="8 9" key="1">
    <citation type="submission" date="2020-02" db="EMBL/GenBank/DDBJ databases">
        <authorList>
            <person name="Li X.-J."/>
            <person name="Feng X.-M."/>
        </authorList>
    </citation>
    <scope>NUCLEOTIDE SEQUENCE [LARGE SCALE GENOMIC DNA]</scope>
    <source>
        <strain evidence="8 9">CGMCC 4.7225</strain>
    </source>
</reference>
<dbReference type="InterPro" id="IPR046342">
    <property type="entry name" value="CBS_dom_sf"/>
</dbReference>
<comment type="caution">
    <text evidence="8">The sequence shown here is derived from an EMBL/GenBank/DDBJ whole genome shotgun (WGS) entry which is preliminary data.</text>
</comment>
<keyword evidence="4 5" id="KW-0812">Transmembrane</keyword>
<dbReference type="AlphaFoldDB" id="A0A6N9YMG9"/>
<feature type="transmembrane region" description="Helical" evidence="5">
    <location>
        <begin position="56"/>
        <end position="77"/>
    </location>
</feature>
<evidence type="ECO:0000256" key="4">
    <source>
        <dbReference type="PROSITE-ProRule" id="PRU01193"/>
    </source>
</evidence>
<evidence type="ECO:0000256" key="1">
    <source>
        <dbReference type="ARBA" id="ARBA00004651"/>
    </source>
</evidence>
<evidence type="ECO:0000256" key="3">
    <source>
        <dbReference type="PROSITE-ProRule" id="PRU00703"/>
    </source>
</evidence>
<proteinExistence type="predicted"/>
<dbReference type="InterPro" id="IPR000644">
    <property type="entry name" value="CBS_dom"/>
</dbReference>
<protein>
    <submittedName>
        <fullName evidence="8">HlyC/CorC family transporter</fullName>
    </submittedName>
</protein>
<feature type="transmembrane region" description="Helical" evidence="5">
    <location>
        <begin position="98"/>
        <end position="119"/>
    </location>
</feature>